<feature type="compositionally biased region" description="Polar residues" evidence="1">
    <location>
        <begin position="1"/>
        <end position="25"/>
    </location>
</feature>
<dbReference type="EMBL" id="ML170310">
    <property type="protein sequence ID" value="TDL14749.1"/>
    <property type="molecule type" value="Genomic_DNA"/>
</dbReference>
<feature type="region of interest" description="Disordered" evidence="1">
    <location>
        <begin position="1"/>
        <end position="53"/>
    </location>
</feature>
<keyword evidence="3" id="KW-1185">Reference proteome</keyword>
<organism evidence="2 3">
    <name type="scientific">Rickenella mellea</name>
    <dbReference type="NCBI Taxonomy" id="50990"/>
    <lineage>
        <taxon>Eukaryota</taxon>
        <taxon>Fungi</taxon>
        <taxon>Dikarya</taxon>
        <taxon>Basidiomycota</taxon>
        <taxon>Agaricomycotina</taxon>
        <taxon>Agaricomycetes</taxon>
        <taxon>Hymenochaetales</taxon>
        <taxon>Rickenellaceae</taxon>
        <taxon>Rickenella</taxon>
    </lineage>
</organism>
<protein>
    <submittedName>
        <fullName evidence="2">Uncharacterized protein</fullName>
    </submittedName>
</protein>
<gene>
    <name evidence="2" type="ORF">BD410DRAFT_809477</name>
</gene>
<evidence type="ECO:0000313" key="2">
    <source>
        <dbReference type="EMBL" id="TDL14749.1"/>
    </source>
</evidence>
<reference evidence="2 3" key="1">
    <citation type="submission" date="2018-06" db="EMBL/GenBank/DDBJ databases">
        <title>A transcriptomic atlas of mushroom development highlights an independent origin of complex multicellularity.</title>
        <authorList>
            <consortium name="DOE Joint Genome Institute"/>
            <person name="Krizsan K."/>
            <person name="Almasi E."/>
            <person name="Merenyi Z."/>
            <person name="Sahu N."/>
            <person name="Viragh M."/>
            <person name="Koszo T."/>
            <person name="Mondo S."/>
            <person name="Kiss B."/>
            <person name="Balint B."/>
            <person name="Kues U."/>
            <person name="Barry K."/>
            <person name="Hegedus J.C."/>
            <person name="Henrissat B."/>
            <person name="Johnson J."/>
            <person name="Lipzen A."/>
            <person name="Ohm R."/>
            <person name="Nagy I."/>
            <person name="Pangilinan J."/>
            <person name="Yan J."/>
            <person name="Xiong Y."/>
            <person name="Grigoriev I.V."/>
            <person name="Hibbett D.S."/>
            <person name="Nagy L.G."/>
        </authorList>
    </citation>
    <scope>NUCLEOTIDE SEQUENCE [LARGE SCALE GENOMIC DNA]</scope>
    <source>
        <strain evidence="2 3">SZMC22713</strain>
    </source>
</reference>
<feature type="region of interest" description="Disordered" evidence="1">
    <location>
        <begin position="122"/>
        <end position="141"/>
    </location>
</feature>
<sequence length="392" mass="42713">MSVPPTAQNLVRNGISTNGTASSEGTDGVVGVPSGREHLEDSMEPPPSAHFNLQQTSAPVNATPAKKGDLKSSLVDGAHQEGFWMVKFSATQHQLFASPIARTAHAPSPSLDDIHPFSVHEPYSPSQTTRDRNPGRTFTRSVRPTFNITNAKDAPRNLSSETHAHRHRPSHRQPNVLPPAPPFYLHNTTGTSDDMLDNIGGPWSVREREERGLCIPCRTKSRNHARAVAQLYTERAKCGHVHSCAASSKLSTATIGLLLAAMTSRPQPLIFVHSHPRSHILLVEDVPPVLVQPLTASAASFSSHPQAHPLAEDRKLPTPPLDARLHVFDPLSACIDTLYPSKLTVPPSSRPLRSVNDCDGDSHSLRRLRHSRTPVSGTTLSVWSSSMYTRFS</sequence>
<evidence type="ECO:0000256" key="1">
    <source>
        <dbReference type="SAM" id="MobiDB-lite"/>
    </source>
</evidence>
<feature type="region of interest" description="Disordered" evidence="1">
    <location>
        <begin position="149"/>
        <end position="196"/>
    </location>
</feature>
<dbReference type="Proteomes" id="UP000294933">
    <property type="component" value="Unassembled WGS sequence"/>
</dbReference>
<proteinExistence type="predicted"/>
<accession>A0A4Y7PJM9</accession>
<evidence type="ECO:0000313" key="3">
    <source>
        <dbReference type="Proteomes" id="UP000294933"/>
    </source>
</evidence>
<dbReference type="VEuPathDB" id="FungiDB:BD410DRAFT_809477"/>
<name>A0A4Y7PJM9_9AGAM</name>
<dbReference type="AlphaFoldDB" id="A0A4Y7PJM9"/>